<gene>
    <name evidence="1" type="ORF">H6G95_25860</name>
</gene>
<accession>A0ABR8F238</accession>
<evidence type="ECO:0000313" key="2">
    <source>
        <dbReference type="Proteomes" id="UP000604661"/>
    </source>
</evidence>
<dbReference type="InterPro" id="IPR011747">
    <property type="entry name" value="CHP02241"/>
</dbReference>
<dbReference type="RefSeq" id="WP_190899534.1">
    <property type="nucleotide sequence ID" value="NZ_JACJTE010000039.1"/>
</dbReference>
<reference evidence="1 2" key="1">
    <citation type="journal article" date="2020" name="ISME J.">
        <title>Comparative genomics reveals insights into cyanobacterial evolution and habitat adaptation.</title>
        <authorList>
            <person name="Chen M.Y."/>
            <person name="Teng W.K."/>
            <person name="Zhao L."/>
            <person name="Hu C.X."/>
            <person name="Zhou Y.K."/>
            <person name="Han B.P."/>
            <person name="Song L.R."/>
            <person name="Shu W.S."/>
        </authorList>
    </citation>
    <scope>NUCLEOTIDE SEQUENCE [LARGE SCALE GENOMIC DNA]</scope>
    <source>
        <strain evidence="1 2">FACHB-391</strain>
    </source>
</reference>
<dbReference type="InterPro" id="IPR010667">
    <property type="entry name" value="Phage_T4_Gp19"/>
</dbReference>
<protein>
    <submittedName>
        <fullName evidence="1">Phage tail protein</fullName>
    </submittedName>
</protein>
<organism evidence="1 2">
    <name type="scientific">Nostoc linckia FACHB-391</name>
    <dbReference type="NCBI Taxonomy" id="2692906"/>
    <lineage>
        <taxon>Bacteria</taxon>
        <taxon>Bacillati</taxon>
        <taxon>Cyanobacteriota</taxon>
        <taxon>Cyanophyceae</taxon>
        <taxon>Nostocales</taxon>
        <taxon>Nostocaceae</taxon>
        <taxon>Nostoc</taxon>
    </lineage>
</organism>
<dbReference type="Proteomes" id="UP000604661">
    <property type="component" value="Unassembled WGS sequence"/>
</dbReference>
<dbReference type="Pfam" id="PF06841">
    <property type="entry name" value="Phage_T4_gp19"/>
    <property type="match status" value="1"/>
</dbReference>
<dbReference type="PANTHER" id="PTHR38009">
    <property type="entry name" value="CONSERVED HYPOTHETICAL PHAGE TAIL PROTEIN"/>
    <property type="match status" value="1"/>
</dbReference>
<evidence type="ECO:0000313" key="1">
    <source>
        <dbReference type="EMBL" id="MBD2563970.1"/>
    </source>
</evidence>
<sequence>MPRDQKIYPIPVFHFSVDWGGDARGEYSAGFSEVTGLTREIQVIEYRDGIIPEYSPIKVVGLHKYTNVMMKRGIVLSDNDFYKWVETTLLLNKVERRDLTIKLLDETHSPVMWWNVLRAFPVKLEGPQLKASGNEVAIESIEIAHEGIEVKIK</sequence>
<dbReference type="NCBIfam" id="TIGR02241">
    <property type="entry name" value="conserved hypothetical phage tail region protein"/>
    <property type="match status" value="1"/>
</dbReference>
<comment type="caution">
    <text evidence="1">The sequence shown here is derived from an EMBL/GenBank/DDBJ whole genome shotgun (WGS) entry which is preliminary data.</text>
</comment>
<name>A0ABR8F238_NOSLI</name>
<dbReference type="PANTHER" id="PTHR38009:SF1">
    <property type="entry name" value="CONSERVED HYPOTHETICAL PHAGE TAIL PROTEIN"/>
    <property type="match status" value="1"/>
</dbReference>
<dbReference type="EMBL" id="JACJTE010000039">
    <property type="protein sequence ID" value="MBD2563970.1"/>
    <property type="molecule type" value="Genomic_DNA"/>
</dbReference>
<keyword evidence="2" id="KW-1185">Reference proteome</keyword>
<proteinExistence type="predicted"/>